<dbReference type="Pfam" id="PF01399">
    <property type="entry name" value="PCI"/>
    <property type="match status" value="1"/>
</dbReference>
<organism evidence="9 10">
    <name type="scientific">Trichogramma brassicae</name>
    <dbReference type="NCBI Taxonomy" id="86971"/>
    <lineage>
        <taxon>Eukaryota</taxon>
        <taxon>Metazoa</taxon>
        <taxon>Ecdysozoa</taxon>
        <taxon>Arthropoda</taxon>
        <taxon>Hexapoda</taxon>
        <taxon>Insecta</taxon>
        <taxon>Pterygota</taxon>
        <taxon>Neoptera</taxon>
        <taxon>Endopterygota</taxon>
        <taxon>Hymenoptera</taxon>
        <taxon>Apocrita</taxon>
        <taxon>Proctotrupomorpha</taxon>
        <taxon>Chalcidoidea</taxon>
        <taxon>Trichogrammatidae</taxon>
        <taxon>Trichogramma</taxon>
    </lineage>
</organism>
<keyword evidence="6" id="KW-0736">Signalosome</keyword>
<keyword evidence="5" id="KW-0963">Cytoplasm</keyword>
<proteinExistence type="inferred from homology"/>
<reference evidence="9 10" key="1">
    <citation type="submission" date="2020-02" db="EMBL/GenBank/DDBJ databases">
        <authorList>
            <person name="Ferguson B K."/>
        </authorList>
    </citation>
    <scope>NUCLEOTIDE SEQUENCE [LARGE SCALE GENOMIC DNA]</scope>
</reference>
<dbReference type="SMART" id="SM00088">
    <property type="entry name" value="PINT"/>
    <property type="match status" value="1"/>
</dbReference>
<evidence type="ECO:0000256" key="3">
    <source>
        <dbReference type="ARBA" id="ARBA00007084"/>
    </source>
</evidence>
<dbReference type="InterPro" id="IPR000717">
    <property type="entry name" value="PCI_dom"/>
</dbReference>
<protein>
    <recommendedName>
        <fullName evidence="4">COP9 signalosome complex subunit 3</fullName>
    </recommendedName>
</protein>
<dbReference type="GO" id="GO:0005737">
    <property type="term" value="C:cytoplasm"/>
    <property type="evidence" value="ECO:0007669"/>
    <property type="project" value="UniProtKB-SubCell"/>
</dbReference>
<dbReference type="Gene3D" id="1.25.40.570">
    <property type="match status" value="1"/>
</dbReference>
<dbReference type="Pfam" id="PF22788">
    <property type="entry name" value="COP9_hel_rpt"/>
    <property type="match status" value="1"/>
</dbReference>
<evidence type="ECO:0000313" key="9">
    <source>
        <dbReference type="EMBL" id="CAB0029136.1"/>
    </source>
</evidence>
<dbReference type="Proteomes" id="UP000479190">
    <property type="component" value="Unassembled WGS sequence"/>
</dbReference>
<dbReference type="PANTHER" id="PTHR10758:SF1">
    <property type="entry name" value="COP9 SIGNALOSOME COMPLEX SUBUNIT 3"/>
    <property type="match status" value="1"/>
</dbReference>
<dbReference type="GO" id="GO:0006511">
    <property type="term" value="P:ubiquitin-dependent protein catabolic process"/>
    <property type="evidence" value="ECO:0007669"/>
    <property type="project" value="TreeGrafter"/>
</dbReference>
<evidence type="ECO:0000256" key="6">
    <source>
        <dbReference type="ARBA" id="ARBA00022790"/>
    </source>
</evidence>
<comment type="similarity">
    <text evidence="3">Belongs to the CSN3 family.</text>
</comment>
<dbReference type="GO" id="GO:0008180">
    <property type="term" value="C:COP9 signalosome"/>
    <property type="evidence" value="ECO:0007669"/>
    <property type="project" value="UniProtKB-KW"/>
</dbReference>
<dbReference type="EMBL" id="CADCXV010000258">
    <property type="protein sequence ID" value="CAB0029136.1"/>
    <property type="molecule type" value="Genomic_DNA"/>
</dbReference>
<dbReference type="InterPro" id="IPR036390">
    <property type="entry name" value="WH_DNA-bd_sf"/>
</dbReference>
<dbReference type="FunFam" id="1.10.10.10:FF:000354">
    <property type="entry name" value="COP9 signalosome complex subunit 3"/>
    <property type="match status" value="1"/>
</dbReference>
<keyword evidence="7" id="KW-0539">Nucleus</keyword>
<evidence type="ECO:0000256" key="5">
    <source>
        <dbReference type="ARBA" id="ARBA00022490"/>
    </source>
</evidence>
<accession>A0A6H5HUE6</accession>
<dbReference type="InterPro" id="IPR050756">
    <property type="entry name" value="CSN3"/>
</dbReference>
<dbReference type="SUPFAM" id="SSF46785">
    <property type="entry name" value="Winged helix' DNA-binding domain"/>
    <property type="match status" value="1"/>
</dbReference>
<evidence type="ECO:0000256" key="4">
    <source>
        <dbReference type="ARBA" id="ARBA00014878"/>
    </source>
</evidence>
<evidence type="ECO:0000259" key="8">
    <source>
        <dbReference type="PROSITE" id="PS50250"/>
    </source>
</evidence>
<dbReference type="PANTHER" id="PTHR10758">
    <property type="entry name" value="26S PROTEASOME NON-ATPASE REGULATORY SUBUNIT 3/COP9 SIGNALOSOME COMPLEX SUBUNIT 3"/>
    <property type="match status" value="1"/>
</dbReference>
<evidence type="ECO:0000256" key="7">
    <source>
        <dbReference type="ARBA" id="ARBA00023242"/>
    </source>
</evidence>
<evidence type="ECO:0000256" key="1">
    <source>
        <dbReference type="ARBA" id="ARBA00004123"/>
    </source>
</evidence>
<dbReference type="PROSITE" id="PS50250">
    <property type="entry name" value="PCI"/>
    <property type="match status" value="1"/>
</dbReference>
<sequence>MSSSLEQIVMNTRSLSHAGDFKELASLLPKHIDILTRNHQHLDNVLETLDLSHHSIGMLGVMYVKMNFFANSNNSTLEQFKLLLPQLQEFIHCCNKDQILYVSDTFADLCHLITNQLIDFGIAITGIKLMMKAIRKLQPPGKGESHLTAVHADLCKLCLASKCLKPALKYLEKDISQIETGEDAKYFLLYFYYGGMIYTALKKYEKALYCFEVCTMTPAQAISHIMVEAYKKFMLVSPILIGKYSIKITLIYLHIYQILFCKFFRHVKRLCAPYVELSNVYCINNCDEMKRVIRKYEESLIRDKNLGLANQVLNSLYKKNIQRLTNTFLTLSLTDVAARVKLSNIAEAEKYILNMIEDAEIFAVINQTDGMVVFLDDPEKYNSPRMLAKLEKEMEESPNYIRKVCGGNEQEEQALANSPAQNATTTQQLVYSCIIKILLKLKFSYPTHFLD</sequence>
<dbReference type="AlphaFoldDB" id="A0A6H5HUE6"/>
<feature type="domain" description="PCI" evidence="8">
    <location>
        <begin position="200"/>
        <end position="379"/>
    </location>
</feature>
<evidence type="ECO:0000313" key="10">
    <source>
        <dbReference type="Proteomes" id="UP000479190"/>
    </source>
</evidence>
<name>A0A6H5HUE6_9HYME</name>
<gene>
    <name evidence="9" type="ORF">TBRA_LOCUS1215</name>
</gene>
<dbReference type="OrthoDB" id="29061at2759"/>
<dbReference type="InterPro" id="IPR055089">
    <property type="entry name" value="COP9_N"/>
</dbReference>
<evidence type="ECO:0000256" key="2">
    <source>
        <dbReference type="ARBA" id="ARBA00004496"/>
    </source>
</evidence>
<comment type="subcellular location">
    <subcellularLocation>
        <location evidence="2">Cytoplasm</location>
    </subcellularLocation>
    <subcellularLocation>
        <location evidence="1">Nucleus</location>
    </subcellularLocation>
</comment>
<keyword evidence="10" id="KW-1185">Reference proteome</keyword>